<feature type="transmembrane region" description="Helical" evidence="2">
    <location>
        <begin position="368"/>
        <end position="390"/>
    </location>
</feature>
<dbReference type="Proteomes" id="UP000503129">
    <property type="component" value="Plasmid pBOCT2"/>
</dbReference>
<reference evidence="3 4" key="1">
    <citation type="submission" date="2018-06" db="EMBL/GenBank/DDBJ databases">
        <title>Comparative genomics of Brasilonema spp. strains.</title>
        <authorList>
            <person name="Alvarenga D.O."/>
            <person name="Fiore M.F."/>
            <person name="Varani A.M."/>
        </authorList>
    </citation>
    <scope>NUCLEOTIDE SEQUENCE [LARGE SCALE GENOMIC DNA]</scope>
    <source>
        <strain evidence="3 4">CENA114</strain>
        <plasmid evidence="4">pboct2</plasmid>
    </source>
</reference>
<feature type="region of interest" description="Disordered" evidence="1">
    <location>
        <begin position="759"/>
        <end position="780"/>
    </location>
</feature>
<geneLocation type="plasmid" evidence="4">
    <name>pboct2</name>
</geneLocation>
<accession>A0A856MQB7</accession>
<keyword evidence="3" id="KW-0614">Plasmid</keyword>
<evidence type="ECO:0000256" key="2">
    <source>
        <dbReference type="SAM" id="Phobius"/>
    </source>
</evidence>
<feature type="region of interest" description="Disordered" evidence="1">
    <location>
        <begin position="575"/>
        <end position="598"/>
    </location>
</feature>
<gene>
    <name evidence="3" type="ORF">DP114_33985</name>
</gene>
<dbReference type="AlphaFoldDB" id="A0A856MQB7"/>
<dbReference type="KEGG" id="bsen:DP114_33985"/>
<dbReference type="RefSeq" id="WP_169264107.1">
    <property type="nucleotide sequence ID" value="NZ_CAWOXK010000003.1"/>
</dbReference>
<evidence type="ECO:0000313" key="4">
    <source>
        <dbReference type="Proteomes" id="UP000503129"/>
    </source>
</evidence>
<keyword evidence="4" id="KW-1185">Reference proteome</keyword>
<organism evidence="3 4">
    <name type="scientific">Brasilonema sennae CENA114</name>
    <dbReference type="NCBI Taxonomy" id="415709"/>
    <lineage>
        <taxon>Bacteria</taxon>
        <taxon>Bacillati</taxon>
        <taxon>Cyanobacteriota</taxon>
        <taxon>Cyanophyceae</taxon>
        <taxon>Nostocales</taxon>
        <taxon>Scytonemataceae</taxon>
        <taxon>Brasilonema</taxon>
        <taxon>Bromeliae group (in: Brasilonema)</taxon>
    </lineage>
</organism>
<keyword evidence="2" id="KW-0812">Transmembrane</keyword>
<sequence length="780" mass="87393">MQAKPSPLYVIINPPGVQDGMPGDTLEVHAVIINQGDQSAIIDVFFDEGFQSIDPSFVPPRERLALSPQQSNEVSFEFQIPFNAQPGTYHYTLVVDAPEHYPQNTPIHFARQVRVLLKEQTAIRANDPTFSLQPTTNPHNQLIYKGNPLQIVATVENRSLQVDSFRLVCPDFEEDWITIRYPATGLEAQGLLLDRNKLELNPSSVGQIFLQFHPPANTLAGSYSPTIRLYSRNSPELVLLDLVYIQVPETYHLGVELNTLLGKVSRTSGKYEVKIANQSNLVRELRVSAKSCDEEELCTYKYAPPQTKVFPGKSSAVSLEVKPNQWWRRPFFGEGLVINFQIDIEDIQGLPVPETLPKGTLVWKSRPIWQLLSLILIALGLVGGVAFLIWRLLNPDPLRLEDLRSDSSSYREGDQSITLSWNIYNFNQLKKLELKTNGPVPSKPRVFDFGKGIPDELDKKCSKLQQEVLSCNEFKTDATTPGKYSFELTADLRNGKRVTAKTSEVEIVALPAPEVVSVRPNKYDYIKGQPILLSWDIKNPKQLSVLNIVTKQDGQTPVGQPITYTFKQGNNWAIPSQLNSPPVSQPKNSLKGQSKIPSKTQSKNLCSLQQIEQNETLTCINVPVASSTTAGKYSFELQACYKSCKQPNSKSIEGMIEVKIKPTKIVYFRLNGNEERTRNLENGQPLILEWKVEGDEEINVYLSTEGRKVKPLGKVETKAIKALEPKIELIVTDKSGKPLDNRIFSITVIDKPVSIPKTLIPKKNNERQPAPQPVAPNSNL</sequence>
<dbReference type="EMBL" id="CP030120">
    <property type="protein sequence ID" value="QDL12759.1"/>
    <property type="molecule type" value="Genomic_DNA"/>
</dbReference>
<keyword evidence="2" id="KW-0472">Membrane</keyword>
<proteinExistence type="predicted"/>
<name>A0A856MQB7_9CYAN</name>
<evidence type="ECO:0000313" key="3">
    <source>
        <dbReference type="EMBL" id="QDL12759.1"/>
    </source>
</evidence>
<keyword evidence="2" id="KW-1133">Transmembrane helix</keyword>
<protein>
    <submittedName>
        <fullName evidence="3">Uncharacterized protein</fullName>
    </submittedName>
</protein>
<evidence type="ECO:0000256" key="1">
    <source>
        <dbReference type="SAM" id="MobiDB-lite"/>
    </source>
</evidence>